<comment type="caution">
    <text evidence="5">The sequence shown here is derived from an EMBL/GenBank/DDBJ whole genome shotgun (WGS) entry which is preliminary data.</text>
</comment>
<protein>
    <submittedName>
        <fullName evidence="5">DNase I-like protein</fullName>
    </submittedName>
</protein>
<feature type="region of interest" description="Disordered" evidence="3">
    <location>
        <begin position="242"/>
        <end position="262"/>
    </location>
</feature>
<feature type="compositionally biased region" description="Polar residues" evidence="3">
    <location>
        <begin position="243"/>
        <end position="258"/>
    </location>
</feature>
<proteinExistence type="inferred from homology"/>
<reference evidence="5 6" key="1">
    <citation type="journal article" date="2012" name="Genome Biol.">
        <title>The genome of the polar eukaryotic microalga coccomyxa subellipsoidea reveals traits of cold adaptation.</title>
        <authorList>
            <person name="Blanc G."/>
            <person name="Agarkova I."/>
            <person name="Grimwood J."/>
            <person name="Kuo A."/>
            <person name="Brueggeman A."/>
            <person name="Dunigan D."/>
            <person name="Gurnon J."/>
            <person name="Ladunga I."/>
            <person name="Lindquist E."/>
            <person name="Lucas S."/>
            <person name="Pangilinan J."/>
            <person name="Proschold T."/>
            <person name="Salamov A."/>
            <person name="Schmutz J."/>
            <person name="Weeks D."/>
            <person name="Yamada T."/>
            <person name="Claverie J.M."/>
            <person name="Grigoriev I."/>
            <person name="Van Etten J."/>
            <person name="Lomsadze A."/>
            <person name="Borodovsky M."/>
        </authorList>
    </citation>
    <scope>NUCLEOTIDE SEQUENCE [LARGE SCALE GENOMIC DNA]</scope>
    <source>
        <strain evidence="5 6">C-169</strain>
    </source>
</reference>
<dbReference type="InterPro" id="IPR005135">
    <property type="entry name" value="Endo/exonuclease/phosphatase"/>
</dbReference>
<dbReference type="InterPro" id="IPR036691">
    <property type="entry name" value="Endo/exonu/phosph_ase_sf"/>
</dbReference>
<keyword evidence="6" id="KW-1185">Reference proteome</keyword>
<dbReference type="RefSeq" id="XP_005647021.1">
    <property type="nucleotide sequence ID" value="XM_005646964.1"/>
</dbReference>
<dbReference type="SUPFAM" id="SSF56219">
    <property type="entry name" value="DNase I-like"/>
    <property type="match status" value="1"/>
</dbReference>
<dbReference type="GO" id="GO:0000175">
    <property type="term" value="F:3'-5'-RNA exonuclease activity"/>
    <property type="evidence" value="ECO:0007669"/>
    <property type="project" value="TreeGrafter"/>
</dbReference>
<name>I0YVQ8_COCSC</name>
<dbReference type="GO" id="GO:0006139">
    <property type="term" value="P:nucleobase-containing compound metabolic process"/>
    <property type="evidence" value="ECO:0007669"/>
    <property type="project" value="UniProtKB-ARBA"/>
</dbReference>
<dbReference type="STRING" id="574566.I0YVQ8"/>
<dbReference type="PANTHER" id="PTHR12121">
    <property type="entry name" value="CARBON CATABOLITE REPRESSOR PROTEIN 4"/>
    <property type="match status" value="1"/>
</dbReference>
<dbReference type="Gene3D" id="3.60.10.10">
    <property type="entry name" value="Endonuclease/exonuclease/phosphatase"/>
    <property type="match status" value="1"/>
</dbReference>
<evidence type="ECO:0000259" key="4">
    <source>
        <dbReference type="Pfam" id="PF03372"/>
    </source>
</evidence>
<organism evidence="5 6">
    <name type="scientific">Coccomyxa subellipsoidea (strain C-169)</name>
    <name type="common">Green microalga</name>
    <dbReference type="NCBI Taxonomy" id="574566"/>
    <lineage>
        <taxon>Eukaryota</taxon>
        <taxon>Viridiplantae</taxon>
        <taxon>Chlorophyta</taxon>
        <taxon>core chlorophytes</taxon>
        <taxon>Trebouxiophyceae</taxon>
        <taxon>Trebouxiophyceae incertae sedis</taxon>
        <taxon>Coccomyxaceae</taxon>
        <taxon>Coccomyxa</taxon>
        <taxon>Coccomyxa subellipsoidea</taxon>
    </lineage>
</organism>
<gene>
    <name evidence="5" type="ORF">COCSUDRAFT_66649</name>
</gene>
<dbReference type="GeneID" id="17040463"/>
<dbReference type="Proteomes" id="UP000007264">
    <property type="component" value="Unassembled WGS sequence"/>
</dbReference>
<feature type="domain" description="Endonuclease/exonuclease/phosphatase" evidence="4">
    <location>
        <begin position="75"/>
        <end position="367"/>
    </location>
</feature>
<dbReference type="AlphaFoldDB" id="I0YVQ8"/>
<sequence length="380" mass="42721">MPSSVPAWRLLSDHRLFSLGAHSCYQRSRLICPTTSLLGFFGARRKPPPMKKQKLQRTFEDVQDPVKHAQSMTVLQWNVLADGLAQFGDFERVPADVLSWESRSPQLLMEILESKSDLISLQEVNRYEDFFKPRLEQLGYTGLFWPKACSPAEQYGFPCDGCALFYRTERFEMIGPPCGLPFSIANGPSGKQGMLQVLLRDQLSGRHVIFAGTHLKAKAGEANAAARELQARQMMERLASAHQAASSNECNPENGSSTEPDRQKTPVVILCGDFNDSPTSSACQVVREHWLGLSCIWDWAAAHSTNGSVPAPFTTWKFRPDGVSQRTIDFIWFSKDPRLRLLRRWRMPTEGDIGEQGLPCERYPSDHLALCAVFELDALE</sequence>
<dbReference type="PANTHER" id="PTHR12121:SF45">
    <property type="entry name" value="NOCTURNIN"/>
    <property type="match status" value="1"/>
</dbReference>
<keyword evidence="2" id="KW-0378">Hydrolase</keyword>
<dbReference type="InterPro" id="IPR050410">
    <property type="entry name" value="CCR4/nocturin_mRNA_transcr"/>
</dbReference>
<accession>I0YVQ8</accession>
<dbReference type="OrthoDB" id="428734at2759"/>
<dbReference type="eggNOG" id="KOG0620">
    <property type="taxonomic scope" value="Eukaryota"/>
</dbReference>
<evidence type="ECO:0000256" key="3">
    <source>
        <dbReference type="SAM" id="MobiDB-lite"/>
    </source>
</evidence>
<evidence type="ECO:0000313" key="5">
    <source>
        <dbReference type="EMBL" id="EIE22477.1"/>
    </source>
</evidence>
<dbReference type="EMBL" id="AGSI01000010">
    <property type="protein sequence ID" value="EIE22477.1"/>
    <property type="molecule type" value="Genomic_DNA"/>
</dbReference>
<dbReference type="Pfam" id="PF03372">
    <property type="entry name" value="Exo_endo_phos"/>
    <property type="match status" value="1"/>
</dbReference>
<evidence type="ECO:0000256" key="1">
    <source>
        <dbReference type="ARBA" id="ARBA00010774"/>
    </source>
</evidence>
<dbReference type="KEGG" id="csl:COCSUDRAFT_66649"/>
<evidence type="ECO:0000313" key="6">
    <source>
        <dbReference type="Proteomes" id="UP000007264"/>
    </source>
</evidence>
<comment type="similarity">
    <text evidence="1">Belongs to the CCR4/nocturin family.</text>
</comment>
<evidence type="ECO:0000256" key="2">
    <source>
        <dbReference type="ARBA" id="ARBA00022801"/>
    </source>
</evidence>